<evidence type="ECO:0000313" key="6">
    <source>
        <dbReference type="Proteomes" id="UP001357223"/>
    </source>
</evidence>
<dbReference type="RefSeq" id="WP_338452656.1">
    <property type="nucleotide sequence ID" value="NZ_CP137640.1"/>
</dbReference>
<dbReference type="PANTHER" id="PTHR10272:SF0">
    <property type="entry name" value="PLATELET-ACTIVATING FACTOR ACETYLHYDROLASE"/>
    <property type="match status" value="1"/>
</dbReference>
<proteinExistence type="predicted"/>
<protein>
    <submittedName>
        <fullName evidence="5">Alpha/beta fold hydrolase</fullName>
    </submittedName>
</protein>
<dbReference type="SUPFAM" id="SSF53474">
    <property type="entry name" value="alpha/beta-Hydrolases"/>
    <property type="match status" value="1"/>
</dbReference>
<evidence type="ECO:0000256" key="4">
    <source>
        <dbReference type="SAM" id="SignalP"/>
    </source>
</evidence>
<name>A0ABZ2CJ24_9BACI</name>
<sequence length="426" mass="47827">MKKIMISTLAAVTLLSGAFSASAQGTNGKEAPIEHSIKSEDALVNLPKTTGEYKVGSTTYDWVDTSRIDLLDPKNKRELKVQVWYPSDKASNKGKKKEPYLPMTEKGINQIISTFSFGDLFADVNDINTQVYKDGRLSNKKNKYPVVLFSHGLGVSNWNYQWMTRELASHGFIVVSIDHSHFSFGTEFQDGRFMPIASQFLPGNAIPQLDEYDDYVNNIWVKDIQFVIQQLGTLNKKDKKFKNKLDLKNIAAVGHSMGGAAAARALQVEPKIKSAINIDGSFIGFTETETMTKPFALIKTEMSEMFLTGKAEQPLPEGLDSQTEQELREMFKVYNNRYEQVVTGPAYDITIYGGAIHNSFTDMPLLRPYLSGTMYDSDSIFPANPEPIYELSNQVIVDFLEKTLNGKKNTILDRRNVNIPNLKIVQ</sequence>
<evidence type="ECO:0000256" key="2">
    <source>
        <dbReference type="ARBA" id="ARBA00022963"/>
    </source>
</evidence>
<keyword evidence="6" id="KW-1185">Reference proteome</keyword>
<organism evidence="5 6">
    <name type="scientific">Niallia oryzisoli</name>
    <dbReference type="NCBI Taxonomy" id="1737571"/>
    <lineage>
        <taxon>Bacteria</taxon>
        <taxon>Bacillati</taxon>
        <taxon>Bacillota</taxon>
        <taxon>Bacilli</taxon>
        <taxon>Bacillales</taxon>
        <taxon>Bacillaceae</taxon>
        <taxon>Niallia</taxon>
    </lineage>
</organism>
<keyword evidence="3" id="KW-0443">Lipid metabolism</keyword>
<dbReference type="GO" id="GO:0016787">
    <property type="term" value="F:hydrolase activity"/>
    <property type="evidence" value="ECO:0007669"/>
    <property type="project" value="UniProtKB-KW"/>
</dbReference>
<evidence type="ECO:0000313" key="5">
    <source>
        <dbReference type="EMBL" id="WVX83784.1"/>
    </source>
</evidence>
<dbReference type="PANTHER" id="PTHR10272">
    <property type="entry name" value="PLATELET-ACTIVATING FACTOR ACETYLHYDROLASE"/>
    <property type="match status" value="1"/>
</dbReference>
<dbReference type="InterPro" id="IPR029058">
    <property type="entry name" value="AB_hydrolase_fold"/>
</dbReference>
<dbReference type="EMBL" id="CP137640">
    <property type="protein sequence ID" value="WVX83784.1"/>
    <property type="molecule type" value="Genomic_DNA"/>
</dbReference>
<evidence type="ECO:0000256" key="3">
    <source>
        <dbReference type="ARBA" id="ARBA00023098"/>
    </source>
</evidence>
<dbReference type="Proteomes" id="UP001357223">
    <property type="component" value="Chromosome"/>
</dbReference>
<accession>A0ABZ2CJ24</accession>
<feature type="chain" id="PRO_5045270168" evidence="4">
    <location>
        <begin position="24"/>
        <end position="426"/>
    </location>
</feature>
<dbReference type="Pfam" id="PF03403">
    <property type="entry name" value="PAF-AH_p_II"/>
    <property type="match status" value="2"/>
</dbReference>
<keyword evidence="1 5" id="KW-0378">Hydrolase</keyword>
<keyword evidence="2" id="KW-0442">Lipid degradation</keyword>
<reference evidence="5 6" key="1">
    <citation type="submission" date="2023-10" db="EMBL/GenBank/DDBJ databases">
        <title>Niallia locisalis sp.nov. isolated from a salt pond sample.</title>
        <authorList>
            <person name="Li X.-J."/>
            <person name="Dong L."/>
        </authorList>
    </citation>
    <scope>NUCLEOTIDE SEQUENCE [LARGE SCALE GENOMIC DNA]</scope>
    <source>
        <strain evidence="5 6">DSM 29761</strain>
    </source>
</reference>
<evidence type="ECO:0000256" key="1">
    <source>
        <dbReference type="ARBA" id="ARBA00022801"/>
    </source>
</evidence>
<keyword evidence="4" id="KW-0732">Signal</keyword>
<gene>
    <name evidence="5" type="ORF">R4Z09_12775</name>
</gene>
<dbReference type="Gene3D" id="3.40.50.1820">
    <property type="entry name" value="alpha/beta hydrolase"/>
    <property type="match status" value="1"/>
</dbReference>
<feature type="signal peptide" evidence="4">
    <location>
        <begin position="1"/>
        <end position="23"/>
    </location>
</feature>